<feature type="transmembrane region" description="Helical" evidence="2">
    <location>
        <begin position="350"/>
        <end position="369"/>
    </location>
</feature>
<evidence type="ECO:0000313" key="5">
    <source>
        <dbReference type="Proteomes" id="UP000069620"/>
    </source>
</evidence>
<dbReference type="PANTHER" id="PTHR23028:SF53">
    <property type="entry name" value="ACYL_TRANSF_3 DOMAIN-CONTAINING PROTEIN"/>
    <property type="match status" value="1"/>
</dbReference>
<feature type="transmembrane region" description="Helical" evidence="2">
    <location>
        <begin position="157"/>
        <end position="176"/>
    </location>
</feature>
<name>A0A100W732_9MYCO</name>
<dbReference type="PANTHER" id="PTHR23028">
    <property type="entry name" value="ACETYLTRANSFERASE"/>
    <property type="match status" value="1"/>
</dbReference>
<dbReference type="STRING" id="146020.RMCB_6850"/>
<feature type="domain" description="Acyltransferase 3" evidence="3">
    <location>
        <begin position="30"/>
        <end position="361"/>
    </location>
</feature>
<keyword evidence="2" id="KW-0812">Transmembrane</keyword>
<feature type="transmembrane region" description="Helical" evidence="2">
    <location>
        <begin position="68"/>
        <end position="86"/>
    </location>
</feature>
<feature type="region of interest" description="Disordered" evidence="1">
    <location>
        <begin position="388"/>
        <end position="408"/>
    </location>
</feature>
<evidence type="ECO:0000256" key="2">
    <source>
        <dbReference type="SAM" id="Phobius"/>
    </source>
</evidence>
<sequence>MRPPGTLVVVVTRHSDPNSEVGGTRSFLPAVEGMRACAAMGVVLTHVAFQTGHTGGGFFGRIFGRFDLAVAVFFALSGFLLWRGHAAAARGLRPRPPTGHYLRSRVARIMPGYVVAVVVILLLLPEAKADFTVWLANLTLTQIYVPLTLTAGLTQMWSLSVEVTFYLALPFLALLARQLPVRARIGVITAVAVLSLAWVWIPFDGSTGQNPWNWPPAFFSWFAGGMVLAELTVTPFGRAHRLGRNPLLMGLVALVAFAIGASPMAGMDGLRPGSVTQVTLKTAMGAVLAAALLAPLVLDRPDTPHRILGSRVMVTLGRWSYGLFVWHLAALAMVFPMIGEFLFNGGMPAVLVLTLVFGFAMAAVSYAVVESPCREAFRRWEYRHQRPVPPLDSSITDEPEPEPQPALR</sequence>
<reference evidence="5" key="2">
    <citation type="submission" date="2016-02" db="EMBL/GenBank/DDBJ databases">
        <title>Draft genome sequence of five rapidly growing Mycobacterium species.</title>
        <authorList>
            <person name="Katahira K."/>
            <person name="Gotou Y."/>
            <person name="Iida K."/>
            <person name="Ogura Y."/>
            <person name="Hayashi T."/>
        </authorList>
    </citation>
    <scope>NUCLEOTIDE SEQUENCE [LARGE SCALE GENOMIC DNA]</scope>
    <source>
        <strain evidence="5">JCM15654</strain>
    </source>
</reference>
<dbReference type="GO" id="GO:0016020">
    <property type="term" value="C:membrane"/>
    <property type="evidence" value="ECO:0007669"/>
    <property type="project" value="TreeGrafter"/>
</dbReference>
<evidence type="ECO:0000259" key="3">
    <source>
        <dbReference type="Pfam" id="PF01757"/>
    </source>
</evidence>
<keyword evidence="2" id="KW-0472">Membrane</keyword>
<dbReference type="GO" id="GO:0016747">
    <property type="term" value="F:acyltransferase activity, transferring groups other than amino-acyl groups"/>
    <property type="evidence" value="ECO:0007669"/>
    <property type="project" value="InterPro"/>
</dbReference>
<dbReference type="GO" id="GO:0009103">
    <property type="term" value="P:lipopolysaccharide biosynthetic process"/>
    <property type="evidence" value="ECO:0007669"/>
    <property type="project" value="TreeGrafter"/>
</dbReference>
<feature type="transmembrane region" description="Helical" evidence="2">
    <location>
        <begin position="183"/>
        <end position="201"/>
    </location>
</feature>
<dbReference type="Proteomes" id="UP000069620">
    <property type="component" value="Unassembled WGS sequence"/>
</dbReference>
<reference evidence="5" key="1">
    <citation type="journal article" date="2016" name="Genome Announc.">
        <title>Draft Genome Sequences of Five Rapidly Growing Mycobacterium Species, M. thermoresistibile, M. fortuitum subsp. acetamidolyticum, M. canariasense, M. brisbanense, and M. novocastrense.</title>
        <authorList>
            <person name="Katahira K."/>
            <person name="Ogura Y."/>
            <person name="Gotoh Y."/>
            <person name="Hayashi T."/>
        </authorList>
    </citation>
    <scope>NUCLEOTIDE SEQUENCE [LARGE SCALE GENOMIC DNA]</scope>
    <source>
        <strain evidence="5">JCM15654</strain>
    </source>
</reference>
<comment type="caution">
    <text evidence="4">The sequence shown here is derived from an EMBL/GenBank/DDBJ whole genome shotgun (WGS) entry which is preliminary data.</text>
</comment>
<keyword evidence="4" id="KW-0808">Transferase</keyword>
<evidence type="ECO:0000256" key="1">
    <source>
        <dbReference type="SAM" id="MobiDB-lite"/>
    </source>
</evidence>
<accession>A0A100W732</accession>
<keyword evidence="2" id="KW-1133">Transmembrane helix</keyword>
<dbReference type="EMBL" id="BCSX01000064">
    <property type="protein sequence ID" value="GAS92754.1"/>
    <property type="molecule type" value="Genomic_DNA"/>
</dbReference>
<feature type="transmembrane region" description="Helical" evidence="2">
    <location>
        <begin position="245"/>
        <end position="266"/>
    </location>
</feature>
<evidence type="ECO:0000313" key="4">
    <source>
        <dbReference type="EMBL" id="GAS92754.1"/>
    </source>
</evidence>
<gene>
    <name evidence="4" type="ORF">RMCB_6850</name>
</gene>
<feature type="transmembrane region" description="Helical" evidence="2">
    <location>
        <begin position="319"/>
        <end position="338"/>
    </location>
</feature>
<dbReference type="InterPro" id="IPR050879">
    <property type="entry name" value="Acyltransferase_3"/>
</dbReference>
<keyword evidence="4" id="KW-0012">Acyltransferase</keyword>
<dbReference type="AlphaFoldDB" id="A0A100W732"/>
<feature type="transmembrane region" description="Helical" evidence="2">
    <location>
        <begin position="106"/>
        <end position="124"/>
    </location>
</feature>
<organism evidence="4 5">
    <name type="scientific">Mycolicibacterium brisbanense</name>
    <dbReference type="NCBI Taxonomy" id="146020"/>
    <lineage>
        <taxon>Bacteria</taxon>
        <taxon>Bacillati</taxon>
        <taxon>Actinomycetota</taxon>
        <taxon>Actinomycetes</taxon>
        <taxon>Mycobacteriales</taxon>
        <taxon>Mycobacteriaceae</taxon>
        <taxon>Mycolicibacterium</taxon>
    </lineage>
</organism>
<dbReference type="InterPro" id="IPR002656">
    <property type="entry name" value="Acyl_transf_3_dom"/>
</dbReference>
<proteinExistence type="predicted"/>
<keyword evidence="5" id="KW-1185">Reference proteome</keyword>
<protein>
    <submittedName>
        <fullName evidence="4">Integral membrane acyltransferase</fullName>
    </submittedName>
</protein>
<dbReference type="Pfam" id="PF01757">
    <property type="entry name" value="Acyl_transf_3"/>
    <property type="match status" value="1"/>
</dbReference>
<feature type="transmembrane region" description="Helical" evidence="2">
    <location>
        <begin position="213"/>
        <end position="233"/>
    </location>
</feature>
<feature type="transmembrane region" description="Helical" evidence="2">
    <location>
        <begin position="278"/>
        <end position="298"/>
    </location>
</feature>